<sequence length="241" mass="27630">MHRRLTPARYSNLAIREHLVSQYLLGTLSLKTRRRLESLIANDTTWYELIMQWRSHLSGLETMTSDKPPSRVWRNIEATLGKPDKAYFWHRWLGEKWPSLSLACALLLFLLSSTMLFMNESKIVSPSYIAVMSSAEKNDYFVLMAYKGDKPGESSMRLKFNTRHHLADTNMEMAMLWAKDKDTGKITLLGRFAELQTSKLLTPTEWNTVKNSGEIFITANNNLESDVLFKGTCIELSASPT</sequence>
<dbReference type="Proteomes" id="UP001589792">
    <property type="component" value="Unassembled WGS sequence"/>
</dbReference>
<dbReference type="RefSeq" id="WP_380679201.1">
    <property type="nucleotide sequence ID" value="NZ_CP173186.1"/>
</dbReference>
<dbReference type="EMBL" id="JBHLXG010000030">
    <property type="protein sequence ID" value="MFC0228930.1"/>
    <property type="molecule type" value="Genomic_DNA"/>
</dbReference>
<evidence type="ECO:0008006" key="4">
    <source>
        <dbReference type="Google" id="ProtNLM"/>
    </source>
</evidence>
<keyword evidence="1" id="KW-0812">Transmembrane</keyword>
<evidence type="ECO:0000256" key="1">
    <source>
        <dbReference type="SAM" id="Phobius"/>
    </source>
</evidence>
<evidence type="ECO:0000313" key="3">
    <source>
        <dbReference type="Proteomes" id="UP001589792"/>
    </source>
</evidence>
<feature type="transmembrane region" description="Helical" evidence="1">
    <location>
        <begin position="100"/>
        <end position="118"/>
    </location>
</feature>
<gene>
    <name evidence="2" type="ORF">ACFFJ3_20965</name>
</gene>
<protein>
    <recommendedName>
        <fullName evidence="4">Anti-sigma factor</fullName>
    </recommendedName>
</protein>
<keyword evidence="1" id="KW-0472">Membrane</keyword>
<proteinExistence type="predicted"/>
<comment type="caution">
    <text evidence="2">The sequence shown here is derived from an EMBL/GenBank/DDBJ whole genome shotgun (WGS) entry which is preliminary data.</text>
</comment>
<keyword evidence="3" id="KW-1185">Reference proteome</keyword>
<keyword evidence="1" id="KW-1133">Transmembrane helix</keyword>
<evidence type="ECO:0000313" key="2">
    <source>
        <dbReference type="EMBL" id="MFC0228930.1"/>
    </source>
</evidence>
<name>A0ABV6EJ52_9GAMM</name>
<reference evidence="2 3" key="1">
    <citation type="submission" date="2024-09" db="EMBL/GenBank/DDBJ databases">
        <authorList>
            <person name="Sun Q."/>
            <person name="Mori K."/>
        </authorList>
    </citation>
    <scope>NUCLEOTIDE SEQUENCE [LARGE SCALE GENOMIC DNA]</scope>
    <source>
        <strain evidence="2 3">CCM 8626</strain>
    </source>
</reference>
<organism evidence="2 3">
    <name type="scientific">Serratia aquatilis</name>
    <dbReference type="NCBI Taxonomy" id="1737515"/>
    <lineage>
        <taxon>Bacteria</taxon>
        <taxon>Pseudomonadati</taxon>
        <taxon>Pseudomonadota</taxon>
        <taxon>Gammaproteobacteria</taxon>
        <taxon>Enterobacterales</taxon>
        <taxon>Yersiniaceae</taxon>
        <taxon>Serratia</taxon>
    </lineage>
</organism>
<accession>A0ABV6EJ52</accession>